<dbReference type="SMART" id="SM00028">
    <property type="entry name" value="TPR"/>
    <property type="match status" value="9"/>
</dbReference>
<comment type="similarity">
    <text evidence="1">Belongs to the sel-1 family.</text>
</comment>
<dbReference type="SUPFAM" id="SSF81901">
    <property type="entry name" value="HCP-like"/>
    <property type="match status" value="8"/>
</dbReference>
<dbReference type="EMBL" id="JAEPRA010000004">
    <property type="protein sequence ID" value="KAG2187027.1"/>
    <property type="molecule type" value="Genomic_DNA"/>
</dbReference>
<dbReference type="Gene3D" id="1.25.40.10">
    <property type="entry name" value="Tetratricopeptide repeat domain"/>
    <property type="match status" value="9"/>
</dbReference>
<feature type="region of interest" description="Disordered" evidence="2">
    <location>
        <begin position="178"/>
        <end position="244"/>
    </location>
</feature>
<dbReference type="InterPro" id="IPR019734">
    <property type="entry name" value="TPR_rpt"/>
</dbReference>
<dbReference type="OrthoDB" id="2242379at2759"/>
<feature type="compositionally biased region" description="Low complexity" evidence="2">
    <location>
        <begin position="212"/>
        <end position="244"/>
    </location>
</feature>
<feature type="compositionally biased region" description="Basic residues" evidence="2">
    <location>
        <begin position="19"/>
        <end position="39"/>
    </location>
</feature>
<dbReference type="PANTHER" id="PTHR11102">
    <property type="entry name" value="SEL-1-LIKE PROTEIN"/>
    <property type="match status" value="1"/>
</dbReference>
<comment type="caution">
    <text evidence="3">The sequence shown here is derived from an EMBL/GenBank/DDBJ whole genome shotgun (WGS) entry which is preliminary data.</text>
</comment>
<name>A0A8H7UMC7_9FUNG</name>
<protein>
    <submittedName>
        <fullName evidence="3">Uncharacterized protein</fullName>
    </submittedName>
</protein>
<dbReference type="Pfam" id="PF08238">
    <property type="entry name" value="Sel1"/>
    <property type="match status" value="32"/>
</dbReference>
<reference evidence="3" key="1">
    <citation type="submission" date="2020-12" db="EMBL/GenBank/DDBJ databases">
        <title>Metabolic potential, ecology and presence of endohyphal bacteria is reflected in genomic diversity of Mucoromycotina.</title>
        <authorList>
            <person name="Muszewska A."/>
            <person name="Okrasinska A."/>
            <person name="Steczkiewicz K."/>
            <person name="Drgas O."/>
            <person name="Orlowska M."/>
            <person name="Perlinska-Lenart U."/>
            <person name="Aleksandrzak-Piekarczyk T."/>
            <person name="Szatraj K."/>
            <person name="Zielenkiewicz U."/>
            <person name="Pilsyk S."/>
            <person name="Malc E."/>
            <person name="Mieczkowski P."/>
            <person name="Kruszewska J.S."/>
            <person name="Biernat P."/>
            <person name="Pawlowska J."/>
        </authorList>
    </citation>
    <scope>NUCLEOTIDE SEQUENCE</scope>
    <source>
        <strain evidence="3">WA0000051536</strain>
    </source>
</reference>
<evidence type="ECO:0000256" key="2">
    <source>
        <dbReference type="SAM" id="MobiDB-lite"/>
    </source>
</evidence>
<organism evidence="3 4">
    <name type="scientific">Umbelopsis vinacea</name>
    <dbReference type="NCBI Taxonomy" id="44442"/>
    <lineage>
        <taxon>Eukaryota</taxon>
        <taxon>Fungi</taxon>
        <taxon>Fungi incertae sedis</taxon>
        <taxon>Mucoromycota</taxon>
        <taxon>Mucoromycotina</taxon>
        <taxon>Umbelopsidomycetes</taxon>
        <taxon>Umbelopsidales</taxon>
        <taxon>Umbelopsidaceae</taxon>
        <taxon>Umbelopsis</taxon>
    </lineage>
</organism>
<dbReference type="SMART" id="SM00671">
    <property type="entry name" value="SEL1"/>
    <property type="match status" value="34"/>
</dbReference>
<dbReference type="Proteomes" id="UP000612746">
    <property type="component" value="Unassembled WGS sequence"/>
</dbReference>
<evidence type="ECO:0000256" key="1">
    <source>
        <dbReference type="ARBA" id="ARBA00038101"/>
    </source>
</evidence>
<dbReference type="InterPro" id="IPR006597">
    <property type="entry name" value="Sel1-like"/>
</dbReference>
<dbReference type="InterPro" id="IPR011990">
    <property type="entry name" value="TPR-like_helical_dom_sf"/>
</dbReference>
<gene>
    <name evidence="3" type="ORF">INT44_003255</name>
</gene>
<dbReference type="InterPro" id="IPR050767">
    <property type="entry name" value="Sel1_AlgK"/>
</dbReference>
<feature type="compositionally biased region" description="Polar residues" evidence="2">
    <location>
        <begin position="178"/>
        <end position="202"/>
    </location>
</feature>
<sequence length="1674" mass="184736">MGAKASKQYQQQERLDKHRQIKVTANKHSRRASPAHRVRNTSLSSSCSAHTLSSSSSSSVEFRHEQMPATILPLSHNFLSTPHGSRDLDYAISDDDKNISTVTAGSSAFNSSDITALFSQIDSASSIAGDSIASRATTVSSRSSSMRGDKFLPPPYSPGQFTKDSYLQIINGLIPVSSSGSTNAREELQASSPTLHLSSQPEQAMHTADYDASSLSSASPAGSIHSASTSASRPSIVSSTSSSSQPQLSHEVLLAELRHQRKLTARAANPIGSILDTNVTSEAKTIQTILEVAFTRAQALNNPTEYIEAYQATRCYADETNDPVARIWVAQCHLNGWGVPRNPTLAFQSLSSMARRNIIDAYYPTGCCYYDGAGVSQDKKKAFYWFELAANSGDAMAQYRIGSMLAKGEGVEEDESRAFEWFKQGADNGNKYAQYIVGIHYEQGMITERNMEQARSYYLLSAQQEFPDSQTALGMALLQSGEHGQGVKWLEMAAQKDNSRALLKLGIMYEEGDHVEKNNDLAVMHYKAAANKNDPVAQYLLGLNYRLGDLGLPQSYSDALTYLKKASDNGFASAQRVLGLMYGEGVGVTQDYQVAMELFKKAADQGDVRAYGLLGNYYENGYGVDRDPIQALDYYTKAANLGSDAAEFSIAQLLHKMRRYSQAYKWYTKAAKRGRKNARMMVARYKLHGWGGLEKDASSAFKELSQLANVESFQEAYFWVAACYEEGGGVQKDLSAAFEYYMKSADAGDVDGEFQVALMLSNGQGVSQDRQQAFYWYSKAAAQGHRTAQYSLGLYYSKGLEDVPQDLEKAQTYFEQATSQGLPEAFNSLAALFEVQEKYEEALYWYKRGASNGDPVSLRQLAMMYDGGVGVSVSHEIAFKLFEKSSAQNDSQSELMMGSYYEHGNYVDIDIEKALEYYAKAESHGAHIAPFAIAQILHNQGRYEEAFVKYKKAAENRKLANSKVGRTAQLMVSRYILSYDGPAGPDSPADPETKKNAADSLISLAESKFKAAYFWAGDCYYNGNGVEKDLTSAFMWFQRADSECNDSDAKLRVGKMYKDGLGVETDASMAVRVFEELVETKHQTIAQQTLGQIYWEGSTTVERNVDLAKHWYTLAASSPSADAEYMLGLISMELGEEEEALSWYEKAIDRGHIAAMREFALLYQHGEGSIEQDLSKTSFWLQRAVKEGDAEAMVYLGLAYEHGMGTVIFRNKDKAMQLYQDAAATGNSNAMFLAAQMFHASENYAQALDLFEQAANHGKITARVMTARYSLNGLGGSKEDPESGFKTLLECAEADCVEAYNLIGQCYERGLGTEQNLTEALSWYQKSAVACQDLEAMCKVAYMYGEGSAVEQSHEEALYWYHQAAETGAYPVAQYFIGLYHKEGLGGLDGDAEVAKIYFRKAADQGDARAMYELANILWSKRAYNPAMSYYEEAASCGISDALRTLGYFYHEGVSSSAGSDMCVIPKDYEFAFGYFLRASTLNDPTATILVGAYYENGYYVEQNRGTALKYYKKAAEIGGGSIAEMAIGQLLHNMEQHDEAVEWLTQAVEHGSAPAEKLLALYHLHGWGGVEQDVDFGFNQLLAMAEKGQSEAFLEVAKCYELGVGVDQDLEQAFGWWSEASAMEDDVEAVVKTAECYEYGLGTEVNLPKARDLYQVAADMGHEEAIEKLKVLQ</sequence>
<evidence type="ECO:0000313" key="4">
    <source>
        <dbReference type="Proteomes" id="UP000612746"/>
    </source>
</evidence>
<accession>A0A8H7UMC7</accession>
<feature type="compositionally biased region" description="Low complexity" evidence="2">
    <location>
        <begin position="41"/>
        <end position="59"/>
    </location>
</feature>
<feature type="region of interest" description="Disordered" evidence="2">
    <location>
        <begin position="1"/>
        <end position="60"/>
    </location>
</feature>
<keyword evidence="4" id="KW-1185">Reference proteome</keyword>
<proteinExistence type="inferred from homology"/>
<evidence type="ECO:0000313" key="3">
    <source>
        <dbReference type="EMBL" id="KAG2187027.1"/>
    </source>
</evidence>
<dbReference type="PANTHER" id="PTHR11102:SF160">
    <property type="entry name" value="ERAD-ASSOCIATED E3 UBIQUITIN-PROTEIN LIGASE COMPONENT HRD3"/>
    <property type="match status" value="1"/>
</dbReference>